<accession>A0ABW1EL92</accession>
<dbReference type="InterPro" id="IPR027417">
    <property type="entry name" value="P-loop_NTPase"/>
</dbReference>
<reference evidence="4" key="1">
    <citation type="journal article" date="2019" name="Int. J. Syst. Evol. Microbiol.">
        <title>The Global Catalogue of Microorganisms (GCM) 10K type strain sequencing project: providing services to taxonomists for standard genome sequencing and annotation.</title>
        <authorList>
            <consortium name="The Broad Institute Genomics Platform"/>
            <consortium name="The Broad Institute Genome Sequencing Center for Infectious Disease"/>
            <person name="Wu L."/>
            <person name="Ma J."/>
        </authorList>
    </citation>
    <scope>NUCLEOTIDE SEQUENCE [LARGE SCALE GENOMIC DNA]</scope>
    <source>
        <strain evidence="4">JCM 4087</strain>
    </source>
</reference>
<evidence type="ECO:0000313" key="3">
    <source>
        <dbReference type="EMBL" id="MFC5865026.1"/>
    </source>
</evidence>
<feature type="region of interest" description="Disordered" evidence="1">
    <location>
        <begin position="473"/>
        <end position="493"/>
    </location>
</feature>
<feature type="domain" description="Rad50/SbcC-type AAA" evidence="2">
    <location>
        <begin position="6"/>
        <end position="242"/>
    </location>
</feature>
<name>A0ABW1EL92_9BACT</name>
<organism evidence="3 4">
    <name type="scientific">Acidicapsa dinghuensis</name>
    <dbReference type="NCBI Taxonomy" id="2218256"/>
    <lineage>
        <taxon>Bacteria</taxon>
        <taxon>Pseudomonadati</taxon>
        <taxon>Acidobacteriota</taxon>
        <taxon>Terriglobia</taxon>
        <taxon>Terriglobales</taxon>
        <taxon>Acidobacteriaceae</taxon>
        <taxon>Acidicapsa</taxon>
    </lineage>
</organism>
<dbReference type="PANTHER" id="PTHR32114">
    <property type="entry name" value="ABC TRANSPORTER ABCH.3"/>
    <property type="match status" value="1"/>
</dbReference>
<keyword evidence="4" id="KW-1185">Reference proteome</keyword>
<dbReference type="SUPFAM" id="SSF52540">
    <property type="entry name" value="P-loop containing nucleoside triphosphate hydrolases"/>
    <property type="match status" value="1"/>
</dbReference>
<dbReference type="NCBIfam" id="TIGR03185">
    <property type="entry name" value="DNA_S_dndD"/>
    <property type="match status" value="1"/>
</dbReference>
<dbReference type="EMBL" id="JBHSPH010000010">
    <property type="protein sequence ID" value="MFC5865026.1"/>
    <property type="molecule type" value="Genomic_DNA"/>
</dbReference>
<dbReference type="PANTHER" id="PTHR32114:SF2">
    <property type="entry name" value="ABC TRANSPORTER ABCH.3"/>
    <property type="match status" value="1"/>
</dbReference>
<evidence type="ECO:0000256" key="1">
    <source>
        <dbReference type="SAM" id="MobiDB-lite"/>
    </source>
</evidence>
<evidence type="ECO:0000259" key="2">
    <source>
        <dbReference type="Pfam" id="PF13476"/>
    </source>
</evidence>
<gene>
    <name evidence="3" type="primary">dndD</name>
    <name evidence="3" type="ORF">ACFPT7_22145</name>
</gene>
<dbReference type="Pfam" id="PF13476">
    <property type="entry name" value="AAA_23"/>
    <property type="match status" value="1"/>
</dbReference>
<dbReference type="RefSeq" id="WP_263332108.1">
    <property type="nucleotide sequence ID" value="NZ_JAGSYH010000001.1"/>
</dbReference>
<dbReference type="InterPro" id="IPR017599">
    <property type="entry name" value="DNA_S_DndD"/>
</dbReference>
<dbReference type="Proteomes" id="UP001596091">
    <property type="component" value="Unassembled WGS sequence"/>
</dbReference>
<comment type="caution">
    <text evidence="3">The sequence shown here is derived from an EMBL/GenBank/DDBJ whole genome shotgun (WGS) entry which is preliminary data.</text>
</comment>
<proteinExistence type="predicted"/>
<dbReference type="InterPro" id="IPR038729">
    <property type="entry name" value="Rad50/SbcC_AAA"/>
</dbReference>
<evidence type="ECO:0000313" key="4">
    <source>
        <dbReference type="Proteomes" id="UP001596091"/>
    </source>
</evidence>
<sequence>MTLDELVVENFGIYRDRQVITLTPPSRKKSIVLFGGMNGAGKTTILDALQLALHGKRARCSNRGSGSYDDFLRSCINRYVAPSAGASIEVSFHHEIEGRTYDYRVCRHWHENANGLKEAVDVFVDGTHDAVVSDSWAEYAEEFIPARLSHLFFFDGEKIEALADLENASELLRSGIHTLLGLDIVDRLITDLDVVANRQNKLIKLDADTVTAQDRSQREIADLISRKDELVQSIASIKSQLEQARYLRQKTIERLQAEGGDLFKEKGLLEMKRTRLSEEIDASNAILRDQAGGDAPLLLVGDLLESAHQQSRRERAAAYADLLGGVLEERDALVLKSLKDVGAIGSLVEKVSNLLAQDRSKRSKATNTPRYLSFSEDVQSVLQELRSFRLPDIQLKMTYELSHRAELSGELSVVERKLSMVPEESAIAPLEADRKSQEDKCTALEQKRADLEEELRRLGNDISRKESAMARLRDEATHSDLEQEDVSRIKHHSHRAQDTLRAFRAKVIERHIASIQDHVLESFRYLVRKKALLSSININSRTFAVQLRAADGKMINPDRLSAGERQLLAVSLLWGLAKASRRPLPAIIDTPLGRLDSSHRRHLVQRYFPHASHQVLLLSTDEEIRGEYFDAIRPCIGHSYLLEFNEIDRTSSVKPGYFERESMHVS</sequence>
<feature type="compositionally biased region" description="Basic and acidic residues" evidence="1">
    <location>
        <begin position="473"/>
        <end position="488"/>
    </location>
</feature>
<dbReference type="Gene3D" id="3.40.50.300">
    <property type="entry name" value="P-loop containing nucleotide triphosphate hydrolases"/>
    <property type="match status" value="2"/>
</dbReference>
<protein>
    <submittedName>
        <fullName evidence="3">DNA sulfur modification protein DndD</fullName>
    </submittedName>
</protein>